<sequence length="113" mass="10865">MKNARLAGAAAVALTAALTLSACLPPHQNDSDQPFENNQTGLSTPVLDDGTGETTGSSAAHETAGETAEPTAATTADPAAGATATETGVTDAPTGDTVNGATTSGLGTGTTVH</sequence>
<evidence type="ECO:0000256" key="1">
    <source>
        <dbReference type="SAM" id="MobiDB-lite"/>
    </source>
</evidence>
<protein>
    <recommendedName>
        <fullName evidence="5">Secreted protein</fullName>
    </recommendedName>
</protein>
<feature type="compositionally biased region" description="Polar residues" evidence="1">
    <location>
        <begin position="31"/>
        <end position="43"/>
    </location>
</feature>
<keyword evidence="2" id="KW-0732">Signal</keyword>
<dbReference type="EMBL" id="JADKMY010000001">
    <property type="protein sequence ID" value="MBF4553509.1"/>
    <property type="molecule type" value="Genomic_DNA"/>
</dbReference>
<feature type="region of interest" description="Disordered" evidence="1">
    <location>
        <begin position="24"/>
        <end position="113"/>
    </location>
</feature>
<feature type="signal peptide" evidence="2">
    <location>
        <begin position="1"/>
        <end position="22"/>
    </location>
</feature>
<organism evidence="3 4">
    <name type="scientific">Corynebacterium suicordis DSM 45110</name>
    <dbReference type="NCBI Taxonomy" id="1121369"/>
    <lineage>
        <taxon>Bacteria</taxon>
        <taxon>Bacillati</taxon>
        <taxon>Actinomycetota</taxon>
        <taxon>Actinomycetes</taxon>
        <taxon>Mycobacteriales</taxon>
        <taxon>Corynebacteriaceae</taxon>
        <taxon>Corynebacterium</taxon>
    </lineage>
</organism>
<name>A0ABR9ZKP5_9CORY</name>
<evidence type="ECO:0008006" key="5">
    <source>
        <dbReference type="Google" id="ProtNLM"/>
    </source>
</evidence>
<dbReference type="PROSITE" id="PS51257">
    <property type="entry name" value="PROKAR_LIPOPROTEIN"/>
    <property type="match status" value="1"/>
</dbReference>
<proteinExistence type="predicted"/>
<evidence type="ECO:0000313" key="4">
    <source>
        <dbReference type="Proteomes" id="UP000635902"/>
    </source>
</evidence>
<feature type="compositionally biased region" description="Low complexity" evidence="1">
    <location>
        <begin position="59"/>
        <end position="92"/>
    </location>
</feature>
<dbReference type="Proteomes" id="UP000635902">
    <property type="component" value="Unassembled WGS sequence"/>
</dbReference>
<gene>
    <name evidence="3" type="ORF">IRY30_05375</name>
</gene>
<comment type="caution">
    <text evidence="3">The sequence shown here is derived from an EMBL/GenBank/DDBJ whole genome shotgun (WGS) entry which is preliminary data.</text>
</comment>
<evidence type="ECO:0000313" key="3">
    <source>
        <dbReference type="EMBL" id="MBF4553509.1"/>
    </source>
</evidence>
<feature type="compositionally biased region" description="Low complexity" evidence="1">
    <location>
        <begin position="100"/>
        <end position="113"/>
    </location>
</feature>
<accession>A0ABR9ZKP5</accession>
<dbReference type="RefSeq" id="WP_194556303.1">
    <property type="nucleotide sequence ID" value="NZ_JADKMY010000001.1"/>
</dbReference>
<keyword evidence="4" id="KW-1185">Reference proteome</keyword>
<feature type="chain" id="PRO_5046148004" description="Secreted protein" evidence="2">
    <location>
        <begin position="23"/>
        <end position="113"/>
    </location>
</feature>
<reference evidence="3 4" key="1">
    <citation type="submission" date="2020-10" db="EMBL/GenBank/DDBJ databases">
        <title>Novel species in genus Corynebacterium.</title>
        <authorList>
            <person name="Zhang G."/>
        </authorList>
    </citation>
    <scope>NUCLEOTIDE SEQUENCE [LARGE SCALE GENOMIC DNA]</scope>
    <source>
        <strain evidence="3 4">DSM 45110</strain>
    </source>
</reference>
<evidence type="ECO:0000256" key="2">
    <source>
        <dbReference type="SAM" id="SignalP"/>
    </source>
</evidence>